<feature type="non-terminal residue" evidence="1">
    <location>
        <position position="39"/>
    </location>
</feature>
<reference evidence="1" key="1">
    <citation type="journal article" date="2014" name="Front. Microbiol.">
        <title>High frequency of phylogenetically diverse reductive dehalogenase-homologous genes in deep subseafloor sedimentary metagenomes.</title>
        <authorList>
            <person name="Kawai M."/>
            <person name="Futagami T."/>
            <person name="Toyoda A."/>
            <person name="Takaki Y."/>
            <person name="Nishi S."/>
            <person name="Hori S."/>
            <person name="Arai W."/>
            <person name="Tsubouchi T."/>
            <person name="Morono Y."/>
            <person name="Uchiyama I."/>
            <person name="Ito T."/>
            <person name="Fujiyama A."/>
            <person name="Inagaki F."/>
            <person name="Takami H."/>
        </authorList>
    </citation>
    <scope>NUCLEOTIDE SEQUENCE</scope>
    <source>
        <strain evidence="1">Expedition CK06-06</strain>
    </source>
</reference>
<comment type="caution">
    <text evidence="1">The sequence shown here is derived from an EMBL/GenBank/DDBJ whole genome shotgun (WGS) entry which is preliminary data.</text>
</comment>
<sequence>MKMKPNIISLGELLVEIMRTEVDVPHGRIGSYYKGPFPS</sequence>
<organism evidence="1">
    <name type="scientific">marine sediment metagenome</name>
    <dbReference type="NCBI Taxonomy" id="412755"/>
    <lineage>
        <taxon>unclassified sequences</taxon>
        <taxon>metagenomes</taxon>
        <taxon>ecological metagenomes</taxon>
    </lineage>
</organism>
<evidence type="ECO:0000313" key="1">
    <source>
        <dbReference type="EMBL" id="GAJ02063.1"/>
    </source>
</evidence>
<name>X1T9Q6_9ZZZZ</name>
<dbReference type="EMBL" id="BARW01016144">
    <property type="protein sequence ID" value="GAJ02063.1"/>
    <property type="molecule type" value="Genomic_DNA"/>
</dbReference>
<protein>
    <submittedName>
        <fullName evidence="1">Uncharacterized protein</fullName>
    </submittedName>
</protein>
<dbReference type="AlphaFoldDB" id="X1T9Q6"/>
<accession>X1T9Q6</accession>
<gene>
    <name evidence="1" type="ORF">S12H4_28177</name>
</gene>
<proteinExistence type="predicted"/>